<dbReference type="Pfam" id="PF04144">
    <property type="entry name" value="SCAMP"/>
    <property type="match status" value="1"/>
</dbReference>
<keyword evidence="2 6" id="KW-0812">Transmembrane</keyword>
<dbReference type="GeneID" id="8850604"/>
<organism evidence="8">
    <name type="scientific">Naegleria gruberi</name>
    <name type="common">Amoeba</name>
    <dbReference type="NCBI Taxonomy" id="5762"/>
    <lineage>
        <taxon>Eukaryota</taxon>
        <taxon>Discoba</taxon>
        <taxon>Heterolobosea</taxon>
        <taxon>Tetramitia</taxon>
        <taxon>Eutetramitia</taxon>
        <taxon>Vahlkampfiidae</taxon>
        <taxon>Naegleria</taxon>
    </lineage>
</organism>
<feature type="region of interest" description="Disordered" evidence="5">
    <location>
        <begin position="1"/>
        <end position="40"/>
    </location>
</feature>
<sequence length="316" mass="35819">MSFDNSDPYDYSQDIGGNTFNRSSEASINPYYSSSQQEPLEDFETLRRKAKEISKREYDLERREYEFQAKVKSQLLNNNNNTAQPSLNFVEAIIPSVNSRAATATVPKNFPFCYPIMYHNISSIPPEFMRRKVVYMGFVSWIIFSLCSILNAAAAYTTVFYPLLIKGVPLEITTMMKVQYLVVATIMIFFLPPAHFFLTYYPLYKAMEKGTVPRFVLFFISYGVVIIFCLFGMSGFMTYGFSGIMIAVYFDPHIYGGVIGGTPAFACNVAMAIIWLLLAINFIVILVLGAVAFKRLKGSFKQLKDFGTTFVDGMNE</sequence>
<dbReference type="PANTHER" id="PTHR10687:SF2">
    <property type="entry name" value="SECRETORY CARRIER-ASSOCIATED MEMBRANE PROTEIN"/>
    <property type="match status" value="1"/>
</dbReference>
<feature type="transmembrane region" description="Helical" evidence="6">
    <location>
        <begin position="269"/>
        <end position="293"/>
    </location>
</feature>
<protein>
    <submittedName>
        <fullName evidence="7">Predicted protein</fullName>
    </submittedName>
</protein>
<evidence type="ECO:0000256" key="6">
    <source>
        <dbReference type="SAM" id="Phobius"/>
    </source>
</evidence>
<evidence type="ECO:0000313" key="7">
    <source>
        <dbReference type="EMBL" id="EFC45403.1"/>
    </source>
</evidence>
<feature type="transmembrane region" description="Helical" evidence="6">
    <location>
        <begin position="178"/>
        <end position="204"/>
    </location>
</feature>
<dbReference type="GO" id="GO:0055038">
    <property type="term" value="C:recycling endosome membrane"/>
    <property type="evidence" value="ECO:0007669"/>
    <property type="project" value="TreeGrafter"/>
</dbReference>
<reference evidence="7 8" key="1">
    <citation type="journal article" date="2010" name="Cell">
        <title>The genome of Naegleria gruberi illuminates early eukaryotic versatility.</title>
        <authorList>
            <person name="Fritz-Laylin L.K."/>
            <person name="Prochnik S.E."/>
            <person name="Ginger M.L."/>
            <person name="Dacks J.B."/>
            <person name="Carpenter M.L."/>
            <person name="Field M.C."/>
            <person name="Kuo A."/>
            <person name="Paredez A."/>
            <person name="Chapman J."/>
            <person name="Pham J."/>
            <person name="Shu S."/>
            <person name="Neupane R."/>
            <person name="Cipriano M."/>
            <person name="Mancuso J."/>
            <person name="Tu H."/>
            <person name="Salamov A."/>
            <person name="Lindquist E."/>
            <person name="Shapiro H."/>
            <person name="Lucas S."/>
            <person name="Grigoriev I.V."/>
            <person name="Cande W.Z."/>
            <person name="Fulton C."/>
            <person name="Rokhsar D.S."/>
            <person name="Dawson S.C."/>
        </authorList>
    </citation>
    <scope>NUCLEOTIDE SEQUENCE [LARGE SCALE GENOMIC DNA]</scope>
    <source>
        <strain evidence="7 8">NEG-M</strain>
    </source>
</reference>
<keyword evidence="3 6" id="KW-1133">Transmembrane helix</keyword>
<name>D2VCE0_NAEGR</name>
<dbReference type="EMBL" id="GG738863">
    <property type="protein sequence ID" value="EFC45403.1"/>
    <property type="molecule type" value="Genomic_DNA"/>
</dbReference>
<proteinExistence type="predicted"/>
<evidence type="ECO:0000313" key="8">
    <source>
        <dbReference type="Proteomes" id="UP000006671"/>
    </source>
</evidence>
<feature type="compositionally biased region" description="Polar residues" evidence="5">
    <location>
        <begin position="15"/>
        <end position="38"/>
    </location>
</feature>
<dbReference type="GO" id="GO:0015031">
    <property type="term" value="P:protein transport"/>
    <property type="evidence" value="ECO:0007669"/>
    <property type="project" value="InterPro"/>
</dbReference>
<feature type="transmembrane region" description="Helical" evidence="6">
    <location>
        <begin position="216"/>
        <end position="249"/>
    </location>
</feature>
<gene>
    <name evidence="7" type="ORF">NAEGRDRAFT_66538</name>
</gene>
<feature type="transmembrane region" description="Helical" evidence="6">
    <location>
        <begin position="133"/>
        <end position="158"/>
    </location>
</feature>
<keyword evidence="4 6" id="KW-0472">Membrane</keyword>
<dbReference type="VEuPathDB" id="AmoebaDB:NAEGRDRAFT_66538"/>
<dbReference type="Proteomes" id="UP000006671">
    <property type="component" value="Unassembled WGS sequence"/>
</dbReference>
<dbReference type="OrthoDB" id="242866at2759"/>
<dbReference type="InParanoid" id="D2VCE0"/>
<dbReference type="eggNOG" id="KOG3088">
    <property type="taxonomic scope" value="Eukaryota"/>
</dbReference>
<evidence type="ECO:0000256" key="2">
    <source>
        <dbReference type="ARBA" id="ARBA00022692"/>
    </source>
</evidence>
<accession>D2VCE0</accession>
<dbReference type="KEGG" id="ngr:NAEGRDRAFT_66538"/>
<evidence type="ECO:0000256" key="1">
    <source>
        <dbReference type="ARBA" id="ARBA00004141"/>
    </source>
</evidence>
<dbReference type="PANTHER" id="PTHR10687">
    <property type="entry name" value="SECRETORY CARRIER-ASSOCIATED MEMBRANE PROTEIN SCAMP"/>
    <property type="match status" value="1"/>
</dbReference>
<evidence type="ECO:0000256" key="3">
    <source>
        <dbReference type="ARBA" id="ARBA00022989"/>
    </source>
</evidence>
<evidence type="ECO:0000256" key="5">
    <source>
        <dbReference type="SAM" id="MobiDB-lite"/>
    </source>
</evidence>
<dbReference type="RefSeq" id="XP_002678147.1">
    <property type="nucleotide sequence ID" value="XM_002678101.1"/>
</dbReference>
<keyword evidence="8" id="KW-1185">Reference proteome</keyword>
<evidence type="ECO:0000256" key="4">
    <source>
        <dbReference type="ARBA" id="ARBA00023136"/>
    </source>
</evidence>
<dbReference type="GO" id="GO:0032588">
    <property type="term" value="C:trans-Golgi network membrane"/>
    <property type="evidence" value="ECO:0007669"/>
    <property type="project" value="TreeGrafter"/>
</dbReference>
<dbReference type="InterPro" id="IPR007273">
    <property type="entry name" value="SCAMP"/>
</dbReference>
<dbReference type="AlphaFoldDB" id="D2VCE0"/>
<comment type="subcellular location">
    <subcellularLocation>
        <location evidence="1">Membrane</location>
        <topology evidence="1">Multi-pass membrane protein</topology>
    </subcellularLocation>
</comment>